<name>Q7MPL8_VIBVY</name>
<dbReference type="PATRIC" id="fig|196600.6.peg.380"/>
<reference evidence="1 2" key="1">
    <citation type="journal article" date="2003" name="Genome Res.">
        <title>Comparative genome analysis of Vibrio vulnificus, a marine pathogen.</title>
        <authorList>
            <person name="Chen C.Y."/>
            <person name="Wu K.M."/>
            <person name="Chang Y.C."/>
            <person name="Chang C.H."/>
            <person name="Tsai H.C."/>
            <person name="Liao T.L."/>
            <person name="Liu Y.M."/>
            <person name="Chen H.J."/>
            <person name="Shen A.B."/>
            <person name="Li J.C."/>
            <person name="Su T.L."/>
            <person name="Shao C.P."/>
            <person name="Lee C.T."/>
            <person name="Hor L.I."/>
            <person name="Tsai S.F."/>
        </authorList>
    </citation>
    <scope>NUCLEOTIDE SEQUENCE [LARGE SCALE GENOMIC DNA]</scope>
    <source>
        <strain evidence="1 2">YJ016</strain>
    </source>
</reference>
<dbReference type="HOGENOM" id="CLU_1165441_0_0_6"/>
<dbReference type="RefSeq" id="WP_011149318.1">
    <property type="nucleotide sequence ID" value="NC_005139.1"/>
</dbReference>
<evidence type="ECO:0000313" key="2">
    <source>
        <dbReference type="Proteomes" id="UP000002675"/>
    </source>
</evidence>
<dbReference type="EMBL" id="BA000037">
    <property type="protein sequence ID" value="BAC93109.1"/>
    <property type="molecule type" value="Genomic_DNA"/>
</dbReference>
<dbReference type="KEGG" id="vvy:VV0345"/>
<organism evidence="1 2">
    <name type="scientific">Vibrio vulnificus (strain YJ016)</name>
    <dbReference type="NCBI Taxonomy" id="196600"/>
    <lineage>
        <taxon>Bacteria</taxon>
        <taxon>Pseudomonadati</taxon>
        <taxon>Pseudomonadota</taxon>
        <taxon>Gammaproteobacteria</taxon>
        <taxon>Vibrionales</taxon>
        <taxon>Vibrionaceae</taxon>
        <taxon>Vibrio</taxon>
    </lineage>
</organism>
<gene>
    <name evidence="1" type="ordered locus">VV0345</name>
</gene>
<protein>
    <recommendedName>
        <fullName evidence="3">Glycosyltransferase</fullName>
    </recommendedName>
</protein>
<dbReference type="AlphaFoldDB" id="Q7MPL8"/>
<evidence type="ECO:0000313" key="1">
    <source>
        <dbReference type="EMBL" id="BAC93109.1"/>
    </source>
</evidence>
<dbReference type="Proteomes" id="UP000002675">
    <property type="component" value="Chromosome I"/>
</dbReference>
<proteinExistence type="predicted"/>
<accession>Q7MPL8</accession>
<evidence type="ECO:0008006" key="3">
    <source>
        <dbReference type="Google" id="ProtNLM"/>
    </source>
</evidence>
<sequence>MILITNKVKTCDNLKDQRLSQAGLNYQAKLSEFLNPELELSLVPVFLDYDYDNEEGSKHVFVNTIPRKGRFFRSLRYITDSFKLFFLACSSKEKSVLIYNLDIHNLLFVFLNVYFSSKKNYIVVADYIVHKRHFTKVIFDFIYKKVDGVIVLNDRICINENTQLLAGLVRSGDVVQSKKFVSINDAIFSGSLGKTTGFELCLEAFSKLPDIRLNITGKPYHYSENDFNFIISKFNSFE</sequence>